<reference evidence="1" key="1">
    <citation type="journal article" date="2015" name="Nature">
        <title>Complex archaea that bridge the gap between prokaryotes and eukaryotes.</title>
        <authorList>
            <person name="Spang A."/>
            <person name="Saw J.H."/>
            <person name="Jorgensen S.L."/>
            <person name="Zaremba-Niedzwiedzka K."/>
            <person name="Martijn J."/>
            <person name="Lind A.E."/>
            <person name="van Eijk R."/>
            <person name="Schleper C."/>
            <person name="Guy L."/>
            <person name="Ettema T.J."/>
        </authorList>
    </citation>
    <scope>NUCLEOTIDE SEQUENCE</scope>
</reference>
<dbReference type="AlphaFoldDB" id="A0A0F8YBD3"/>
<comment type="caution">
    <text evidence="1">The sequence shown here is derived from an EMBL/GenBank/DDBJ whole genome shotgun (WGS) entry which is preliminary data.</text>
</comment>
<organism evidence="1">
    <name type="scientific">marine sediment metagenome</name>
    <dbReference type="NCBI Taxonomy" id="412755"/>
    <lineage>
        <taxon>unclassified sequences</taxon>
        <taxon>metagenomes</taxon>
        <taxon>ecological metagenomes</taxon>
    </lineage>
</organism>
<name>A0A0F8YBD3_9ZZZZ</name>
<protein>
    <submittedName>
        <fullName evidence="1">Uncharacterized protein</fullName>
    </submittedName>
</protein>
<accession>A0A0F8YBD3</accession>
<gene>
    <name evidence="1" type="ORF">LCGC14_3115060</name>
</gene>
<feature type="non-terminal residue" evidence="1">
    <location>
        <position position="85"/>
    </location>
</feature>
<evidence type="ECO:0000313" key="1">
    <source>
        <dbReference type="EMBL" id="KKK51424.1"/>
    </source>
</evidence>
<sequence length="85" mass="9755">MGLKENVKSIRKSARTQYIKAKELEVLISVLGDISCSTTASTYISGKTSIQLFDRETMHLIVEKLDIEFKKEFNEYMGSFYYNSS</sequence>
<dbReference type="EMBL" id="LAZR01067512">
    <property type="protein sequence ID" value="KKK51424.1"/>
    <property type="molecule type" value="Genomic_DNA"/>
</dbReference>
<proteinExistence type="predicted"/>